<sequence length="152" mass="17510">MEKKIEDRIELYGEIYQKAFGKALKVNPNNARYIASEIFKEIARDLRSELISKLQRENGKNTESKAENIAEIREEGKINGNGSSPKEKNARPATDKQRYALHKFGIENVPESLTKKEASEILNNLICLSRERDKKSINEMVERLNAMDEWRG</sequence>
<keyword evidence="3" id="KW-1185">Reference proteome</keyword>
<dbReference type="EMBL" id="JMIY01000006">
    <property type="protein sequence ID" value="KCZ71292.1"/>
    <property type="molecule type" value="Genomic_DNA"/>
</dbReference>
<feature type="region of interest" description="Disordered" evidence="1">
    <location>
        <begin position="55"/>
        <end position="96"/>
    </location>
</feature>
<comment type="caution">
    <text evidence="2">The sequence shown here is derived from an EMBL/GenBank/DDBJ whole genome shotgun (WGS) entry which is preliminary data.</text>
</comment>
<proteinExistence type="predicted"/>
<feature type="compositionally biased region" description="Basic and acidic residues" evidence="1">
    <location>
        <begin position="55"/>
        <end position="77"/>
    </location>
</feature>
<evidence type="ECO:0000313" key="3">
    <source>
        <dbReference type="Proteomes" id="UP000027153"/>
    </source>
</evidence>
<reference evidence="2 3" key="1">
    <citation type="journal article" date="2013" name="Nature">
        <title>Anaerobic oxidation of methane coupled to nitrate reduction in a novel archaeal lineage.</title>
        <authorList>
            <person name="Haroon M.F."/>
            <person name="Hu S."/>
            <person name="Shi Y."/>
            <person name="Imelfort M."/>
            <person name="Keller J."/>
            <person name="Hugenholtz P."/>
            <person name="Yuan Z."/>
            <person name="Tyson G.W."/>
        </authorList>
    </citation>
    <scope>NUCLEOTIDE SEQUENCE [LARGE SCALE GENOMIC DNA]</scope>
    <source>
        <strain evidence="2 3">ANME-2d</strain>
    </source>
</reference>
<accession>A0A062V1P4</accession>
<evidence type="ECO:0000256" key="1">
    <source>
        <dbReference type="SAM" id="MobiDB-lite"/>
    </source>
</evidence>
<feature type="compositionally biased region" description="Basic and acidic residues" evidence="1">
    <location>
        <begin position="85"/>
        <end position="96"/>
    </location>
</feature>
<dbReference type="RefSeq" id="WP_048092082.1">
    <property type="nucleotide sequence ID" value="NZ_JMIY01000006.1"/>
</dbReference>
<name>A0A062V1P4_9EURY</name>
<dbReference type="OrthoDB" id="375522at2157"/>
<protein>
    <submittedName>
        <fullName evidence="2">Uncharacterized protein</fullName>
    </submittedName>
</protein>
<evidence type="ECO:0000313" key="2">
    <source>
        <dbReference type="EMBL" id="KCZ71292.1"/>
    </source>
</evidence>
<dbReference type="Proteomes" id="UP000027153">
    <property type="component" value="Unassembled WGS sequence"/>
</dbReference>
<gene>
    <name evidence="2" type="ORF">ANME2D_02494</name>
</gene>
<dbReference type="AlphaFoldDB" id="A0A062V1P4"/>
<organism evidence="2 3">
    <name type="scientific">Candidatus Methanoperedens nitratireducens</name>
    <dbReference type="NCBI Taxonomy" id="1392998"/>
    <lineage>
        <taxon>Archaea</taxon>
        <taxon>Methanobacteriati</taxon>
        <taxon>Methanobacteriota</taxon>
        <taxon>Stenosarchaea group</taxon>
        <taxon>Methanomicrobia</taxon>
        <taxon>Methanosarcinales</taxon>
        <taxon>ANME-2 cluster</taxon>
        <taxon>Candidatus Methanoperedentaceae</taxon>
        <taxon>Candidatus Methanoperedens</taxon>
    </lineage>
</organism>